<evidence type="ECO:0000256" key="1">
    <source>
        <dbReference type="ARBA" id="ARBA00001974"/>
    </source>
</evidence>
<dbReference type="Pfam" id="PF01266">
    <property type="entry name" value="DAO"/>
    <property type="match status" value="1"/>
</dbReference>
<name>A0A448YTV2_BRENA</name>
<dbReference type="PANTHER" id="PTHR10961:SF26">
    <property type="entry name" value="L-SACCHAROPINE OXIDASE"/>
    <property type="match status" value="1"/>
</dbReference>
<feature type="domain" description="FAD dependent oxidoreductase" evidence="6">
    <location>
        <begin position="13"/>
        <end position="381"/>
    </location>
</feature>
<sequence length="433" mass="48582">MTSEELDPETASIIVVGCGVFGLSTILELTKKGYKNVIGLDVNPVPSPRSAATDYNKMLRTEYANLMYARLSVEALESWEKDPLYQPFYKKCGRLVLSPYTEANKARIIYDKIGAENVKKLGVNQRIIELRSSEEIAKLIPAFKHNNLPNPLIARYNIDSALGVSGESLVAVYRESARRGAKFVFGEGGHVVKVEEGKVTAKNGHVYHADKIIVTSGANTPALVNLEDIVTAIGHFVSHVQLTNEEYEKYKDMPIFFSSEFGYFFPPDPKDHVIKIGHAFADARNSVKNPFNRDQITSIPEYVHDAPTIVKDATKRLMNLAMPDLANNPVVNCTIAWTSLSYDESFVIDYAPRSKSIVLCTGDSAHGYKFLPNIGKYIVQRLDGTLDQEHAIAWRYRHPVWGTRAVSERTQRDVYDVKNLRRWIKGTKLSPKI</sequence>
<dbReference type="GO" id="GO:0008115">
    <property type="term" value="F:sarcosine oxidase activity"/>
    <property type="evidence" value="ECO:0007669"/>
    <property type="project" value="TreeGrafter"/>
</dbReference>
<dbReference type="Proteomes" id="UP000290900">
    <property type="component" value="Unassembled WGS sequence"/>
</dbReference>
<gene>
    <name evidence="7" type="ORF">BRENAR_LOCUS5078</name>
</gene>
<dbReference type="InParanoid" id="A0A448YTV2"/>
<dbReference type="EMBL" id="CAACVR010000076">
    <property type="protein sequence ID" value="VEU24350.1"/>
    <property type="molecule type" value="Genomic_DNA"/>
</dbReference>
<dbReference type="InterPro" id="IPR006076">
    <property type="entry name" value="FAD-dep_OxRdtase"/>
</dbReference>
<dbReference type="PANTHER" id="PTHR10961">
    <property type="entry name" value="PEROXISOMAL SARCOSINE OXIDASE"/>
    <property type="match status" value="1"/>
</dbReference>
<evidence type="ECO:0000313" key="8">
    <source>
        <dbReference type="Proteomes" id="UP000290900"/>
    </source>
</evidence>
<evidence type="ECO:0000256" key="5">
    <source>
        <dbReference type="ARBA" id="ARBA00023002"/>
    </source>
</evidence>
<comment type="similarity">
    <text evidence="2">Belongs to the MSOX/MTOX family.</text>
</comment>
<keyword evidence="8" id="KW-1185">Reference proteome</keyword>
<dbReference type="OrthoDB" id="2219495at2759"/>
<dbReference type="InterPro" id="IPR036188">
    <property type="entry name" value="FAD/NAD-bd_sf"/>
</dbReference>
<dbReference type="Gene3D" id="3.50.50.60">
    <property type="entry name" value="FAD/NAD(P)-binding domain"/>
    <property type="match status" value="1"/>
</dbReference>
<dbReference type="STRING" id="13370.A0A448YTV2"/>
<keyword evidence="3" id="KW-0285">Flavoprotein</keyword>
<dbReference type="SUPFAM" id="SSF51905">
    <property type="entry name" value="FAD/NAD(P)-binding domain"/>
    <property type="match status" value="1"/>
</dbReference>
<evidence type="ECO:0000259" key="6">
    <source>
        <dbReference type="Pfam" id="PF01266"/>
    </source>
</evidence>
<dbReference type="GO" id="GO:0050660">
    <property type="term" value="F:flavin adenine dinucleotide binding"/>
    <property type="evidence" value="ECO:0007669"/>
    <property type="project" value="InterPro"/>
</dbReference>
<protein>
    <submittedName>
        <fullName evidence="7">DEKNAAC105488</fullName>
    </submittedName>
</protein>
<evidence type="ECO:0000256" key="2">
    <source>
        <dbReference type="ARBA" id="ARBA00010989"/>
    </source>
</evidence>
<keyword evidence="4" id="KW-0274">FAD</keyword>
<dbReference type="Gene3D" id="3.30.9.10">
    <property type="entry name" value="D-Amino Acid Oxidase, subunit A, domain 2"/>
    <property type="match status" value="1"/>
</dbReference>
<evidence type="ECO:0000256" key="4">
    <source>
        <dbReference type="ARBA" id="ARBA00022827"/>
    </source>
</evidence>
<dbReference type="AlphaFoldDB" id="A0A448YTV2"/>
<proteinExistence type="inferred from homology"/>
<keyword evidence="5" id="KW-0560">Oxidoreductase</keyword>
<accession>A0A448YTV2</accession>
<reference evidence="7 8" key="1">
    <citation type="submission" date="2018-12" db="EMBL/GenBank/DDBJ databases">
        <authorList>
            <person name="Tiukova I."/>
            <person name="Dainat J."/>
        </authorList>
    </citation>
    <scope>NUCLEOTIDE SEQUENCE [LARGE SCALE GENOMIC DNA]</scope>
</reference>
<dbReference type="GO" id="GO:0051698">
    <property type="term" value="F:saccharopine oxidase activity"/>
    <property type="evidence" value="ECO:0007669"/>
    <property type="project" value="TreeGrafter"/>
</dbReference>
<organism evidence="7 8">
    <name type="scientific">Brettanomyces naardenensis</name>
    <name type="common">Yeast</name>
    <dbReference type="NCBI Taxonomy" id="13370"/>
    <lineage>
        <taxon>Eukaryota</taxon>
        <taxon>Fungi</taxon>
        <taxon>Dikarya</taxon>
        <taxon>Ascomycota</taxon>
        <taxon>Saccharomycotina</taxon>
        <taxon>Pichiomycetes</taxon>
        <taxon>Pichiales</taxon>
        <taxon>Pichiaceae</taxon>
        <taxon>Brettanomyces</taxon>
    </lineage>
</organism>
<evidence type="ECO:0000256" key="3">
    <source>
        <dbReference type="ARBA" id="ARBA00022630"/>
    </source>
</evidence>
<comment type="cofactor">
    <cofactor evidence="1">
        <name>FAD</name>
        <dbReference type="ChEBI" id="CHEBI:57692"/>
    </cofactor>
</comment>
<evidence type="ECO:0000313" key="7">
    <source>
        <dbReference type="EMBL" id="VEU24350.1"/>
    </source>
</evidence>
<dbReference type="InterPro" id="IPR045170">
    <property type="entry name" value="MTOX"/>
</dbReference>